<proteinExistence type="predicted"/>
<accession>A0ACD5ALV3</accession>
<dbReference type="Proteomes" id="UP001432251">
    <property type="component" value="Chromosome"/>
</dbReference>
<keyword evidence="2" id="KW-1185">Reference proteome</keyword>
<evidence type="ECO:0000313" key="2">
    <source>
        <dbReference type="Proteomes" id="UP001432251"/>
    </source>
</evidence>
<evidence type="ECO:0000313" key="1">
    <source>
        <dbReference type="EMBL" id="WWQ68171.1"/>
    </source>
</evidence>
<sequence length="403" mass="41113">MRARTRTRTYVAALGISAALLLAGCSGGSDQNASDGKGELFLQPVAAQGPDPFTDSTATSEGSPPPVTRTPQPTGSASPSAQGEQSYSGATPGLYGGTHSLGSCDVERQIRFLTTDQAKASAFAQASGIDRTEIPAYLRGLTSVVLRVDTRVTNHGYSDGHATTFQSVLQSGTAVMVDGYGMPRVRCACGNPLKPPVAFKGTPSHQGQPWSGYQPTKVVIVTPAPTVIENITIINIVNNTWIERPIGDNGRTDHTVPPPTPTPVSPTPSPTSPSPSPDDSSTSPAPSDSDSDTASPDDDATSTDCPTALPTGTPTGTPSPWPTGCPTPTSQAPETTTAPDEPTAPDTGTDTGTDSDPAVPPDATTEDTGPDTVPDSPDVPDSGGLIPDAGDGMSSVDENPLPS</sequence>
<protein>
    <submittedName>
        <fullName evidence="1">DUF6777 domain-containing protein</fullName>
    </submittedName>
</protein>
<gene>
    <name evidence="1" type="ORF">V2W30_35810</name>
</gene>
<reference evidence="1" key="1">
    <citation type="journal article" date="2025" name="Int. J. Syst. Evol. Microbiol.">
        <title>Streptomyces citrinus sp. nov., with yellow diffusible pigment.</title>
        <authorList>
            <person name="He Y."/>
            <person name="Yang E."/>
            <person name="Xu J."/>
            <person name="Sun Y."/>
            <person name="Sun L."/>
        </authorList>
    </citation>
    <scope>NUCLEOTIDE SEQUENCE</scope>
    <source>
        <strain evidence="1">Q6</strain>
    </source>
</reference>
<dbReference type="EMBL" id="CP146022">
    <property type="protein sequence ID" value="WWQ68171.1"/>
    <property type="molecule type" value="Genomic_DNA"/>
</dbReference>
<organism evidence="1 2">
    <name type="scientific">Streptomyces citrinus</name>
    <dbReference type="NCBI Taxonomy" id="3118173"/>
    <lineage>
        <taxon>Bacteria</taxon>
        <taxon>Bacillati</taxon>
        <taxon>Actinomycetota</taxon>
        <taxon>Actinomycetes</taxon>
        <taxon>Kitasatosporales</taxon>
        <taxon>Streptomycetaceae</taxon>
        <taxon>Streptomyces</taxon>
    </lineage>
</organism>
<name>A0ACD5ALV3_9ACTN</name>